<protein>
    <submittedName>
        <fullName evidence="2">Uncharacterized protein</fullName>
    </submittedName>
</protein>
<feature type="compositionally biased region" description="Basic and acidic residues" evidence="1">
    <location>
        <begin position="84"/>
        <end position="96"/>
    </location>
</feature>
<gene>
    <name evidence="2" type="ORF">VTJ83DRAFT_7070</name>
</gene>
<feature type="compositionally biased region" description="Basic and acidic residues" evidence="1">
    <location>
        <begin position="213"/>
        <end position="269"/>
    </location>
</feature>
<feature type="compositionally biased region" description="Low complexity" evidence="1">
    <location>
        <begin position="103"/>
        <end position="190"/>
    </location>
</feature>
<keyword evidence="3" id="KW-1185">Reference proteome</keyword>
<dbReference type="EMBL" id="JAZGUE010000007">
    <property type="protein sequence ID" value="KAL2264560.1"/>
    <property type="molecule type" value="Genomic_DNA"/>
</dbReference>
<feature type="compositionally biased region" description="Low complexity" evidence="1">
    <location>
        <begin position="410"/>
        <end position="420"/>
    </location>
</feature>
<evidence type="ECO:0000313" key="2">
    <source>
        <dbReference type="EMBL" id="KAL2264560.1"/>
    </source>
</evidence>
<sequence length="463" mass="47041">MDDFGGRTDDDLFADDIEPVDESVSYAVVPTPIPDLPPAPPAEPPAAPAAAPPVASPAAAPPAAAPSPAPRGGLAQSRHAAAGPRHDKPSRPDKPPRPKKSKSAPGSGSQPSTPEPSAASGTQSAPPAASAPASTGPSSTGGASHHSSNNSSKPATPPSSSSAAAAAPGTAASSAATASATSSSRISSGANPRQKLTEAELEARMARMRLINAEKTRRFEQARRDESEHAAALARGEEEARRRRAEEAARRKADQEARRRMDEEREKNRERKLRAMAAKEGGWDAGKAEAGFADGDGDGDGGRRAFRSAHGGVRGAQQGIGASRFAEPSGDAADPGGEMDGFGLRARGARGARGGWRGRGGARGGGGGGGGGGRLFGEGEGEERGPPAGGQERRQPLPKAPDVKKEDEFPALPSSAAAPPNKKPEWVAKPAAAMEPLPDVAPVGKWDEEVADSLAAEQQASST</sequence>
<dbReference type="Proteomes" id="UP001600064">
    <property type="component" value="Unassembled WGS sequence"/>
</dbReference>
<feature type="compositionally biased region" description="Pro residues" evidence="1">
    <location>
        <begin position="31"/>
        <end position="69"/>
    </location>
</feature>
<evidence type="ECO:0000256" key="1">
    <source>
        <dbReference type="SAM" id="MobiDB-lite"/>
    </source>
</evidence>
<dbReference type="RefSeq" id="XP_070863287.1">
    <property type="nucleotide sequence ID" value="XM_071013852.1"/>
</dbReference>
<feature type="region of interest" description="Disordered" evidence="1">
    <location>
        <begin position="28"/>
        <end position="201"/>
    </location>
</feature>
<name>A0ABR4D2K0_9PEZI</name>
<organism evidence="2 3">
    <name type="scientific">Remersonia thermophila</name>
    <dbReference type="NCBI Taxonomy" id="72144"/>
    <lineage>
        <taxon>Eukaryota</taxon>
        <taxon>Fungi</taxon>
        <taxon>Dikarya</taxon>
        <taxon>Ascomycota</taxon>
        <taxon>Pezizomycotina</taxon>
        <taxon>Sordariomycetes</taxon>
        <taxon>Sordariomycetidae</taxon>
        <taxon>Sordariales</taxon>
        <taxon>Sordariales incertae sedis</taxon>
        <taxon>Remersonia</taxon>
    </lineage>
</organism>
<feature type="region of interest" description="Disordered" evidence="1">
    <location>
        <begin position="213"/>
        <end position="433"/>
    </location>
</feature>
<proteinExistence type="predicted"/>
<feature type="compositionally biased region" description="Gly residues" evidence="1">
    <location>
        <begin position="351"/>
        <end position="378"/>
    </location>
</feature>
<evidence type="ECO:0000313" key="3">
    <source>
        <dbReference type="Proteomes" id="UP001600064"/>
    </source>
</evidence>
<reference evidence="2 3" key="1">
    <citation type="journal article" date="2024" name="Commun. Biol.">
        <title>Comparative genomic analysis of thermophilic fungi reveals convergent evolutionary adaptations and gene losses.</title>
        <authorList>
            <person name="Steindorff A.S."/>
            <person name="Aguilar-Pontes M.V."/>
            <person name="Robinson A.J."/>
            <person name="Andreopoulos B."/>
            <person name="LaButti K."/>
            <person name="Kuo A."/>
            <person name="Mondo S."/>
            <person name="Riley R."/>
            <person name="Otillar R."/>
            <person name="Haridas S."/>
            <person name="Lipzen A."/>
            <person name="Grimwood J."/>
            <person name="Schmutz J."/>
            <person name="Clum A."/>
            <person name="Reid I.D."/>
            <person name="Moisan M.C."/>
            <person name="Butler G."/>
            <person name="Nguyen T.T.M."/>
            <person name="Dewar K."/>
            <person name="Conant G."/>
            <person name="Drula E."/>
            <person name="Henrissat B."/>
            <person name="Hansel C."/>
            <person name="Singer S."/>
            <person name="Hutchinson M.I."/>
            <person name="de Vries R.P."/>
            <person name="Natvig D.O."/>
            <person name="Powell A.J."/>
            <person name="Tsang A."/>
            <person name="Grigoriev I.V."/>
        </authorList>
    </citation>
    <scope>NUCLEOTIDE SEQUENCE [LARGE SCALE GENOMIC DNA]</scope>
    <source>
        <strain evidence="2 3">ATCC 22073</strain>
    </source>
</reference>
<accession>A0ABR4D2K0</accession>
<feature type="compositionally biased region" description="Basic and acidic residues" evidence="1">
    <location>
        <begin position="391"/>
        <end position="408"/>
    </location>
</feature>
<dbReference type="GeneID" id="98128496"/>
<comment type="caution">
    <text evidence="2">The sequence shown here is derived from an EMBL/GenBank/DDBJ whole genome shotgun (WGS) entry which is preliminary data.</text>
</comment>